<keyword evidence="2" id="KW-1185">Reference proteome</keyword>
<evidence type="ECO:0000313" key="1">
    <source>
        <dbReference type="EMBL" id="KAL2333153.1"/>
    </source>
</evidence>
<comment type="caution">
    <text evidence="1">The sequence shown here is derived from an EMBL/GenBank/DDBJ whole genome shotgun (WGS) entry which is preliminary data.</text>
</comment>
<dbReference type="EMBL" id="JBGMDY010000005">
    <property type="protein sequence ID" value="KAL2333153.1"/>
    <property type="molecule type" value="Genomic_DNA"/>
</dbReference>
<sequence length="59" mass="6600">MAAELDISGEMRGLGIRTHRPRRFKSIPRYVLQPFSLLVYLSCAPSSTPRIGNLRAAMP</sequence>
<reference evidence="1 2" key="1">
    <citation type="submission" date="2024-08" db="EMBL/GenBank/DDBJ databases">
        <title>Insights into the chromosomal genome structure of Flemingia macrophylla.</title>
        <authorList>
            <person name="Ding Y."/>
            <person name="Zhao Y."/>
            <person name="Bi W."/>
            <person name="Wu M."/>
            <person name="Zhao G."/>
            <person name="Gong Y."/>
            <person name="Li W."/>
            <person name="Zhang P."/>
        </authorList>
    </citation>
    <scope>NUCLEOTIDE SEQUENCE [LARGE SCALE GENOMIC DNA]</scope>
    <source>
        <strain evidence="1">DYQJB</strain>
        <tissue evidence="1">Leaf</tissue>
    </source>
</reference>
<protein>
    <submittedName>
        <fullName evidence="1">Uncharacterized protein</fullName>
    </submittedName>
</protein>
<accession>A0ABD1MC89</accession>
<dbReference type="Proteomes" id="UP001603857">
    <property type="component" value="Unassembled WGS sequence"/>
</dbReference>
<name>A0ABD1MC89_9FABA</name>
<evidence type="ECO:0000313" key="2">
    <source>
        <dbReference type="Proteomes" id="UP001603857"/>
    </source>
</evidence>
<gene>
    <name evidence="1" type="ORF">Fmac_014366</name>
</gene>
<proteinExistence type="predicted"/>
<dbReference type="AlphaFoldDB" id="A0ABD1MC89"/>
<organism evidence="1 2">
    <name type="scientific">Flemingia macrophylla</name>
    <dbReference type="NCBI Taxonomy" id="520843"/>
    <lineage>
        <taxon>Eukaryota</taxon>
        <taxon>Viridiplantae</taxon>
        <taxon>Streptophyta</taxon>
        <taxon>Embryophyta</taxon>
        <taxon>Tracheophyta</taxon>
        <taxon>Spermatophyta</taxon>
        <taxon>Magnoliopsida</taxon>
        <taxon>eudicotyledons</taxon>
        <taxon>Gunneridae</taxon>
        <taxon>Pentapetalae</taxon>
        <taxon>rosids</taxon>
        <taxon>fabids</taxon>
        <taxon>Fabales</taxon>
        <taxon>Fabaceae</taxon>
        <taxon>Papilionoideae</taxon>
        <taxon>50 kb inversion clade</taxon>
        <taxon>NPAAA clade</taxon>
        <taxon>indigoferoid/millettioid clade</taxon>
        <taxon>Phaseoleae</taxon>
        <taxon>Flemingia</taxon>
    </lineage>
</organism>